<dbReference type="Pfam" id="PF08447">
    <property type="entry name" value="PAS_3"/>
    <property type="match status" value="1"/>
</dbReference>
<evidence type="ECO:0000313" key="7">
    <source>
        <dbReference type="EMBL" id="GLK82694.1"/>
    </source>
</evidence>
<evidence type="ECO:0000256" key="4">
    <source>
        <dbReference type="ARBA" id="ARBA00022679"/>
    </source>
</evidence>
<dbReference type="InterPro" id="IPR001610">
    <property type="entry name" value="PAC"/>
</dbReference>
<dbReference type="NCBIfam" id="TIGR00229">
    <property type="entry name" value="sensory_box"/>
    <property type="match status" value="1"/>
</dbReference>
<reference evidence="7" key="2">
    <citation type="submission" date="2023-01" db="EMBL/GenBank/DDBJ databases">
        <authorList>
            <person name="Sun Q."/>
            <person name="Evtushenko L."/>
        </authorList>
    </citation>
    <scope>NUCLEOTIDE SEQUENCE</scope>
    <source>
        <strain evidence="7">VKM B-2789</strain>
    </source>
</reference>
<feature type="domain" description="PAC" evidence="6">
    <location>
        <begin position="70"/>
        <end position="122"/>
    </location>
</feature>
<name>A0A9W6JUU2_9HYPH</name>
<comment type="catalytic activity">
    <reaction evidence="1">
        <text>ATP + protein L-histidine = ADP + protein N-phospho-L-histidine.</text>
        <dbReference type="EC" id="2.7.13.3"/>
    </reaction>
</comment>
<gene>
    <name evidence="7" type="ORF">GCM10017653_07630</name>
</gene>
<dbReference type="SUPFAM" id="SSF55785">
    <property type="entry name" value="PYP-like sensor domain (PAS domain)"/>
    <property type="match status" value="2"/>
</dbReference>
<dbReference type="FunFam" id="3.30.450.20:FF:000099">
    <property type="entry name" value="Sensory box sensor histidine kinase"/>
    <property type="match status" value="1"/>
</dbReference>
<dbReference type="PANTHER" id="PTHR43304">
    <property type="entry name" value="PHYTOCHROME-LIKE PROTEIN CPH1"/>
    <property type="match status" value="1"/>
</dbReference>
<dbReference type="InterPro" id="IPR000700">
    <property type="entry name" value="PAS-assoc_C"/>
</dbReference>
<organism evidence="7 8">
    <name type="scientific">Ancylobacter defluvii</name>
    <dbReference type="NCBI Taxonomy" id="1282440"/>
    <lineage>
        <taxon>Bacteria</taxon>
        <taxon>Pseudomonadati</taxon>
        <taxon>Pseudomonadota</taxon>
        <taxon>Alphaproteobacteria</taxon>
        <taxon>Hyphomicrobiales</taxon>
        <taxon>Xanthobacteraceae</taxon>
        <taxon>Ancylobacter</taxon>
    </lineage>
</organism>
<evidence type="ECO:0000256" key="1">
    <source>
        <dbReference type="ARBA" id="ARBA00000085"/>
    </source>
</evidence>
<sequence length="148" mass="17294">MVPSHLWRLTPDGEPSFFNRRMIDFLGTDVADIDLPSMSRLDAFMGIIHPEDVAGFREKVERCLITGDGFDLRYRLRRVDGVYRWMSSRAEPLRDQAGRIVQWHGVCHDIDDEVRAEEALRRSERELQQLIDALPIYIWSCPPRSPIR</sequence>
<keyword evidence="4" id="KW-0808">Transferase</keyword>
<evidence type="ECO:0000256" key="5">
    <source>
        <dbReference type="ARBA" id="ARBA00022777"/>
    </source>
</evidence>
<evidence type="ECO:0000259" key="6">
    <source>
        <dbReference type="PROSITE" id="PS50113"/>
    </source>
</evidence>
<dbReference type="AlphaFoldDB" id="A0A9W6JUU2"/>
<protein>
    <recommendedName>
        <fullName evidence="2">histidine kinase</fullName>
        <ecNumber evidence="2">2.7.13.3</ecNumber>
    </recommendedName>
</protein>
<evidence type="ECO:0000256" key="2">
    <source>
        <dbReference type="ARBA" id="ARBA00012438"/>
    </source>
</evidence>
<reference evidence="7" key="1">
    <citation type="journal article" date="2014" name="Int. J. Syst. Evol. Microbiol.">
        <title>Complete genome sequence of Corynebacterium casei LMG S-19264T (=DSM 44701T), isolated from a smear-ripened cheese.</title>
        <authorList>
            <consortium name="US DOE Joint Genome Institute (JGI-PGF)"/>
            <person name="Walter F."/>
            <person name="Albersmeier A."/>
            <person name="Kalinowski J."/>
            <person name="Ruckert C."/>
        </authorList>
    </citation>
    <scope>NUCLEOTIDE SEQUENCE</scope>
    <source>
        <strain evidence="7">VKM B-2789</strain>
    </source>
</reference>
<dbReference type="Proteomes" id="UP001143330">
    <property type="component" value="Unassembled WGS sequence"/>
</dbReference>
<keyword evidence="3" id="KW-0597">Phosphoprotein</keyword>
<dbReference type="Gene3D" id="3.30.450.20">
    <property type="entry name" value="PAS domain"/>
    <property type="match status" value="1"/>
</dbReference>
<dbReference type="CDD" id="cd00130">
    <property type="entry name" value="PAS"/>
    <property type="match status" value="1"/>
</dbReference>
<dbReference type="InterPro" id="IPR052162">
    <property type="entry name" value="Sensor_kinase/Photoreceptor"/>
</dbReference>
<dbReference type="SMART" id="SM00086">
    <property type="entry name" value="PAC"/>
    <property type="match status" value="1"/>
</dbReference>
<keyword evidence="5" id="KW-0418">Kinase</keyword>
<dbReference type="InterPro" id="IPR013655">
    <property type="entry name" value="PAS_fold_3"/>
</dbReference>
<dbReference type="EMBL" id="BSFM01000004">
    <property type="protein sequence ID" value="GLK82694.1"/>
    <property type="molecule type" value="Genomic_DNA"/>
</dbReference>
<dbReference type="InterPro" id="IPR035965">
    <property type="entry name" value="PAS-like_dom_sf"/>
</dbReference>
<proteinExistence type="predicted"/>
<dbReference type="PANTHER" id="PTHR43304:SF1">
    <property type="entry name" value="PAC DOMAIN-CONTAINING PROTEIN"/>
    <property type="match status" value="1"/>
</dbReference>
<accession>A0A9W6JUU2</accession>
<keyword evidence="8" id="KW-1185">Reference proteome</keyword>
<evidence type="ECO:0000313" key="8">
    <source>
        <dbReference type="Proteomes" id="UP001143330"/>
    </source>
</evidence>
<dbReference type="PROSITE" id="PS50113">
    <property type="entry name" value="PAC"/>
    <property type="match status" value="1"/>
</dbReference>
<dbReference type="GO" id="GO:0004673">
    <property type="term" value="F:protein histidine kinase activity"/>
    <property type="evidence" value="ECO:0007669"/>
    <property type="project" value="UniProtKB-EC"/>
</dbReference>
<evidence type="ECO:0000256" key="3">
    <source>
        <dbReference type="ARBA" id="ARBA00022553"/>
    </source>
</evidence>
<comment type="caution">
    <text evidence="7">The sequence shown here is derived from an EMBL/GenBank/DDBJ whole genome shotgun (WGS) entry which is preliminary data.</text>
</comment>
<dbReference type="InterPro" id="IPR000014">
    <property type="entry name" value="PAS"/>
</dbReference>
<dbReference type="EC" id="2.7.13.3" evidence="2"/>